<proteinExistence type="inferred from homology"/>
<dbReference type="GO" id="GO:0006260">
    <property type="term" value="P:DNA replication"/>
    <property type="evidence" value="ECO:0007669"/>
    <property type="project" value="UniProtKB-KW"/>
</dbReference>
<dbReference type="PRINTS" id="PR00502">
    <property type="entry name" value="NUDIXFAMILY"/>
</dbReference>
<dbReference type="InterPro" id="IPR020084">
    <property type="entry name" value="NUDIX_hydrolase_CS"/>
</dbReference>
<evidence type="ECO:0000256" key="4">
    <source>
        <dbReference type="ARBA" id="ARBA00022705"/>
    </source>
</evidence>
<dbReference type="InterPro" id="IPR003561">
    <property type="entry name" value="Mutator_MutT"/>
</dbReference>
<dbReference type="Gene3D" id="3.20.20.70">
    <property type="entry name" value="Aldolase class I"/>
    <property type="match status" value="1"/>
</dbReference>
<dbReference type="InterPro" id="IPR029119">
    <property type="entry name" value="MutY_C"/>
</dbReference>
<dbReference type="InterPro" id="IPR000086">
    <property type="entry name" value="NUDIX_hydrolase_dom"/>
</dbReference>
<dbReference type="NCBIfam" id="NF006530">
    <property type="entry name" value="PRK08999.1"/>
    <property type="match status" value="1"/>
</dbReference>
<dbReference type="SUPFAM" id="SSF55811">
    <property type="entry name" value="Nudix"/>
    <property type="match status" value="1"/>
</dbReference>
<keyword evidence="21" id="KW-1185">Reference proteome</keyword>
<dbReference type="CDD" id="cd03425">
    <property type="entry name" value="NUDIX_MutT_NudA_like"/>
    <property type="match status" value="1"/>
</dbReference>
<dbReference type="NCBIfam" id="TIGR00586">
    <property type="entry name" value="mutt"/>
    <property type="match status" value="1"/>
</dbReference>
<dbReference type="GO" id="GO:0006281">
    <property type="term" value="P:DNA repair"/>
    <property type="evidence" value="ECO:0007669"/>
    <property type="project" value="UniProtKB-KW"/>
</dbReference>
<dbReference type="FunFam" id="3.90.79.10:FF:000014">
    <property type="entry name" value="8-oxo-dGTP diphosphatase MutT"/>
    <property type="match status" value="1"/>
</dbReference>
<comment type="catalytic activity">
    <reaction evidence="10">
        <text>8-oxo-dGTP + H2O = 8-oxo-dGMP + diphosphate + H(+)</text>
        <dbReference type="Rhea" id="RHEA:31575"/>
        <dbReference type="ChEBI" id="CHEBI:15377"/>
        <dbReference type="ChEBI" id="CHEBI:15378"/>
        <dbReference type="ChEBI" id="CHEBI:33019"/>
        <dbReference type="ChEBI" id="CHEBI:63224"/>
        <dbReference type="ChEBI" id="CHEBI:77896"/>
        <dbReference type="EC" id="3.6.1.55"/>
    </reaction>
</comment>
<reference evidence="20" key="2">
    <citation type="submission" date="2020-09" db="EMBL/GenBank/DDBJ databases">
        <authorList>
            <person name="Sun Q."/>
            <person name="Zhou Y."/>
        </authorList>
    </citation>
    <scope>NUCLEOTIDE SEQUENCE</scope>
    <source>
        <strain evidence="20">CGMCC 1.15425</strain>
    </source>
</reference>
<comment type="similarity">
    <text evidence="2">Belongs to the Nudix hydrolase family.</text>
</comment>
<evidence type="ECO:0000256" key="8">
    <source>
        <dbReference type="ARBA" id="ARBA00022842"/>
    </source>
</evidence>
<dbReference type="InterPro" id="IPR022998">
    <property type="entry name" value="ThiamineP_synth_TenI"/>
</dbReference>
<feature type="domain" description="Nudix hydrolase" evidence="19">
    <location>
        <begin position="7"/>
        <end position="134"/>
    </location>
</feature>
<reference evidence="20" key="1">
    <citation type="journal article" date="2014" name="Int. J. Syst. Evol. Microbiol.">
        <title>Complete genome sequence of Corynebacterium casei LMG S-19264T (=DSM 44701T), isolated from a smear-ripened cheese.</title>
        <authorList>
            <consortium name="US DOE Joint Genome Institute (JGI-PGF)"/>
            <person name="Walter F."/>
            <person name="Albersmeier A."/>
            <person name="Kalinowski J."/>
            <person name="Ruckert C."/>
        </authorList>
    </citation>
    <scope>NUCLEOTIDE SEQUENCE</scope>
    <source>
        <strain evidence="20">CGMCC 1.15425</strain>
    </source>
</reference>
<evidence type="ECO:0000256" key="12">
    <source>
        <dbReference type="ARBA" id="ARBA00038905"/>
    </source>
</evidence>
<dbReference type="PANTHER" id="PTHR47707:SF1">
    <property type="entry name" value="NUDIX HYDROLASE FAMILY PROTEIN"/>
    <property type="match status" value="1"/>
</dbReference>
<evidence type="ECO:0000256" key="14">
    <source>
        <dbReference type="ARBA" id="ARBA00041592"/>
    </source>
</evidence>
<comment type="catalytic activity">
    <reaction evidence="11">
        <text>8-oxo-GTP + H2O = 8-oxo-GMP + diphosphate + H(+)</text>
        <dbReference type="Rhea" id="RHEA:67616"/>
        <dbReference type="ChEBI" id="CHEBI:15377"/>
        <dbReference type="ChEBI" id="CHEBI:15378"/>
        <dbReference type="ChEBI" id="CHEBI:33019"/>
        <dbReference type="ChEBI" id="CHEBI:143553"/>
        <dbReference type="ChEBI" id="CHEBI:145694"/>
    </reaction>
</comment>
<feature type="binding site" evidence="18">
    <location>
        <position position="43"/>
    </location>
    <ligand>
        <name>Mg(2+)</name>
        <dbReference type="ChEBI" id="CHEBI:18420"/>
    </ligand>
</feature>
<dbReference type="RefSeq" id="WP_068810361.1">
    <property type="nucleotide sequence ID" value="NZ_BMIY01000009.1"/>
</dbReference>
<sequence length="334" mass="36784">MTAINKLKVLHVAVGVIRNDSDEILIARRNSQQHQGGKWEFPGGKVEQGENVSTALARELKEELGIEVKHDQPLCQIRHCYPDRHVFLEVREVTRFSGKPIGLEGQPLQWLAASEMDPGIFPAANQAIVRAARLPRNIAIINNSHDAEQDWPSVIAGFSALPPQCWLRLRAITGSTPSQYLQKTKDFLISSTRNRPLLIDLDVSLQSIAELEALREKVLGLGLPGWGYYANKQVLAAMSEQRPPLLENITIGASCHNQQEYQLAVDKGMDFVIASPVASSTSHPENPGMGWRAFAAIAKTGMMPCFAMGGLSQQDYHLARQSAAYGIAGISLYR</sequence>
<organism evidence="20 21">
    <name type="scientific">Pseudohongiella nitratireducens</name>
    <dbReference type="NCBI Taxonomy" id="1768907"/>
    <lineage>
        <taxon>Bacteria</taxon>
        <taxon>Pseudomonadati</taxon>
        <taxon>Pseudomonadota</taxon>
        <taxon>Gammaproteobacteria</taxon>
        <taxon>Pseudomonadales</taxon>
        <taxon>Pseudohongiellaceae</taxon>
        <taxon>Pseudohongiella</taxon>
    </lineage>
</organism>
<evidence type="ECO:0000256" key="13">
    <source>
        <dbReference type="ARBA" id="ARBA00040794"/>
    </source>
</evidence>
<dbReference type="Pfam" id="PF02581">
    <property type="entry name" value="TMP-TENI"/>
    <property type="match status" value="1"/>
</dbReference>
<evidence type="ECO:0000256" key="11">
    <source>
        <dbReference type="ARBA" id="ARBA00036904"/>
    </source>
</evidence>
<accession>A0A916QLV5</accession>
<feature type="binding site" evidence="17">
    <location>
        <begin position="40"/>
        <end position="43"/>
    </location>
    <ligand>
        <name>8-oxo-dGTP</name>
        <dbReference type="ChEBI" id="CHEBI:77896"/>
    </ligand>
</feature>
<dbReference type="InterPro" id="IPR020476">
    <property type="entry name" value="Nudix_hydrolase"/>
</dbReference>
<evidence type="ECO:0000256" key="3">
    <source>
        <dbReference type="ARBA" id="ARBA00022457"/>
    </source>
</evidence>
<dbReference type="AlphaFoldDB" id="A0A916QLV5"/>
<comment type="caution">
    <text evidence="20">The sequence shown here is derived from an EMBL/GenBank/DDBJ whole genome shotgun (WGS) entry which is preliminary data.</text>
</comment>
<evidence type="ECO:0000313" key="20">
    <source>
        <dbReference type="EMBL" id="GFZ78874.1"/>
    </source>
</evidence>
<evidence type="ECO:0000256" key="5">
    <source>
        <dbReference type="ARBA" id="ARBA00022723"/>
    </source>
</evidence>
<keyword evidence="4" id="KW-0235">DNA replication</keyword>
<feature type="binding site" evidence="17">
    <location>
        <position position="125"/>
    </location>
    <ligand>
        <name>8-oxo-dGTP</name>
        <dbReference type="ChEBI" id="CHEBI:77896"/>
    </ligand>
</feature>
<feature type="binding site" evidence="17">
    <location>
        <position position="29"/>
    </location>
    <ligand>
        <name>8-oxo-dGTP</name>
        <dbReference type="ChEBI" id="CHEBI:77896"/>
    </ligand>
</feature>
<evidence type="ECO:0000256" key="10">
    <source>
        <dbReference type="ARBA" id="ARBA00035861"/>
    </source>
</evidence>
<protein>
    <recommendedName>
        <fullName evidence="13">8-oxo-dGTP diphosphatase</fullName>
        <ecNumber evidence="12">3.6.1.55</ecNumber>
    </recommendedName>
    <alternativeName>
        <fullName evidence="16">7,8-dihydro-8-oxoguanine-triphosphatase</fullName>
    </alternativeName>
    <alternativeName>
        <fullName evidence="15">Mutator protein MutT</fullName>
    </alternativeName>
    <alternativeName>
        <fullName evidence="14">dGTP pyrophosphohydrolase</fullName>
    </alternativeName>
</protein>
<dbReference type="InterPro" id="IPR015797">
    <property type="entry name" value="NUDIX_hydrolase-like_dom_sf"/>
</dbReference>
<keyword evidence="9" id="KW-0234">DNA repair</keyword>
<evidence type="ECO:0000256" key="9">
    <source>
        <dbReference type="ARBA" id="ARBA00023204"/>
    </source>
</evidence>
<evidence type="ECO:0000256" key="2">
    <source>
        <dbReference type="ARBA" id="ARBA00005582"/>
    </source>
</evidence>
<gene>
    <name evidence="20" type="ORF">GCM10011403_22520</name>
</gene>
<dbReference type="PANTHER" id="PTHR47707">
    <property type="entry name" value="8-OXO-DGTP DIPHOSPHATASE"/>
    <property type="match status" value="1"/>
</dbReference>
<dbReference type="EMBL" id="BMIY01000009">
    <property type="protein sequence ID" value="GFZ78874.1"/>
    <property type="molecule type" value="Genomic_DNA"/>
</dbReference>
<evidence type="ECO:0000256" key="1">
    <source>
        <dbReference type="ARBA" id="ARBA00001946"/>
    </source>
</evidence>
<evidence type="ECO:0000313" key="21">
    <source>
        <dbReference type="Proteomes" id="UP000627715"/>
    </source>
</evidence>
<feature type="binding site" evidence="17">
    <location>
        <position position="34"/>
    </location>
    <ligand>
        <name>8-oxo-dGTP</name>
        <dbReference type="ChEBI" id="CHEBI:77896"/>
    </ligand>
</feature>
<dbReference type="Proteomes" id="UP000627715">
    <property type="component" value="Unassembled WGS sequence"/>
</dbReference>
<dbReference type="InterPro" id="IPR047127">
    <property type="entry name" value="MutT-like"/>
</dbReference>
<dbReference type="InterPro" id="IPR036206">
    <property type="entry name" value="ThiamineP_synth_sf"/>
</dbReference>
<dbReference type="InterPro" id="IPR013785">
    <property type="entry name" value="Aldolase_TIM"/>
</dbReference>
<evidence type="ECO:0000256" key="7">
    <source>
        <dbReference type="ARBA" id="ARBA00022801"/>
    </source>
</evidence>
<dbReference type="GO" id="GO:0035539">
    <property type="term" value="F:8-oxo-7,8-dihydrodeoxyguanosine triphosphate pyrophosphatase activity"/>
    <property type="evidence" value="ECO:0007669"/>
    <property type="project" value="UniProtKB-EC"/>
</dbReference>
<evidence type="ECO:0000256" key="6">
    <source>
        <dbReference type="ARBA" id="ARBA00022763"/>
    </source>
</evidence>
<evidence type="ECO:0000256" key="17">
    <source>
        <dbReference type="PIRSR" id="PIRSR603561-1"/>
    </source>
</evidence>
<keyword evidence="3" id="KW-0515">Mutator protein</keyword>
<comment type="cofactor">
    <cofactor evidence="1 18">
        <name>Mg(2+)</name>
        <dbReference type="ChEBI" id="CHEBI:18420"/>
    </cofactor>
</comment>
<dbReference type="PROSITE" id="PS00893">
    <property type="entry name" value="NUDIX_BOX"/>
    <property type="match status" value="1"/>
</dbReference>
<evidence type="ECO:0000256" key="15">
    <source>
        <dbReference type="ARBA" id="ARBA00041979"/>
    </source>
</evidence>
<dbReference type="GO" id="GO:0044716">
    <property type="term" value="F:8-oxo-GDP phosphatase activity"/>
    <property type="evidence" value="ECO:0007669"/>
    <property type="project" value="TreeGrafter"/>
</dbReference>
<evidence type="ECO:0000256" key="16">
    <source>
        <dbReference type="ARBA" id="ARBA00042798"/>
    </source>
</evidence>
<name>A0A916QLV5_9GAMM</name>
<dbReference type="Gene3D" id="3.90.79.10">
    <property type="entry name" value="Nucleoside Triphosphate Pyrophosphohydrolase"/>
    <property type="match status" value="1"/>
</dbReference>
<keyword evidence="7" id="KW-0378">Hydrolase</keyword>
<dbReference type="GO" id="GO:0044715">
    <property type="term" value="F:8-oxo-dGDP phosphatase activity"/>
    <property type="evidence" value="ECO:0007669"/>
    <property type="project" value="TreeGrafter"/>
</dbReference>
<dbReference type="OrthoDB" id="9810648at2"/>
<evidence type="ECO:0000259" key="19">
    <source>
        <dbReference type="PROSITE" id="PS51462"/>
    </source>
</evidence>
<dbReference type="Pfam" id="PF14815">
    <property type="entry name" value="NUDIX_4"/>
    <property type="match status" value="1"/>
</dbReference>
<feature type="binding site" evidence="18">
    <location>
        <position position="63"/>
    </location>
    <ligand>
        <name>Mg(2+)</name>
        <dbReference type="ChEBI" id="CHEBI:18420"/>
    </ligand>
</feature>
<dbReference type="EC" id="3.6.1.55" evidence="12"/>
<dbReference type="GO" id="GO:0046872">
    <property type="term" value="F:metal ion binding"/>
    <property type="evidence" value="ECO:0007669"/>
    <property type="project" value="UniProtKB-KW"/>
</dbReference>
<keyword evidence="8 18" id="KW-0460">Magnesium</keyword>
<dbReference type="SUPFAM" id="SSF51391">
    <property type="entry name" value="Thiamin phosphate synthase"/>
    <property type="match status" value="1"/>
</dbReference>
<evidence type="ECO:0000256" key="18">
    <source>
        <dbReference type="PIRSR" id="PIRSR603561-2"/>
    </source>
</evidence>
<dbReference type="GO" id="GO:0009228">
    <property type="term" value="P:thiamine biosynthetic process"/>
    <property type="evidence" value="ECO:0007669"/>
    <property type="project" value="UniProtKB-KW"/>
</dbReference>
<dbReference type="GO" id="GO:0008413">
    <property type="term" value="F:8-oxo-7,8-dihydroguanosine triphosphate pyrophosphatase activity"/>
    <property type="evidence" value="ECO:0007669"/>
    <property type="project" value="InterPro"/>
</dbReference>
<keyword evidence="5 18" id="KW-0479">Metal-binding</keyword>
<keyword evidence="6" id="KW-0227">DNA damage</keyword>
<dbReference type="PROSITE" id="PS51462">
    <property type="entry name" value="NUDIX"/>
    <property type="match status" value="1"/>
</dbReference>